<dbReference type="InParanoid" id="A0A3N1HQE7"/>
<accession>A0A3N1HQE7</accession>
<dbReference type="EMBL" id="RJKN01000002">
    <property type="protein sequence ID" value="ROP44743.1"/>
    <property type="molecule type" value="Genomic_DNA"/>
</dbReference>
<organism evidence="3 4">
    <name type="scientific">Pseudokineococcus lusitanus</name>
    <dbReference type="NCBI Taxonomy" id="763993"/>
    <lineage>
        <taxon>Bacteria</taxon>
        <taxon>Bacillati</taxon>
        <taxon>Actinomycetota</taxon>
        <taxon>Actinomycetes</taxon>
        <taxon>Kineosporiales</taxon>
        <taxon>Kineosporiaceae</taxon>
        <taxon>Pseudokineococcus</taxon>
    </lineage>
</organism>
<sequence>MTVVGFHASHEQIPPSRLLEDVVHAEEVGFSAAMCSDHITPWGTDQGQSGFAWSWLGAALARTDLTFGVVHAPGQRYHPAVSAQMVATLAEMFPQRFWAALGTGQYMNEHVTGQGWPEKTERDARLAETVDVMRRLLAGEEVTHVGRVVVDRAKVWSRPPAAAAPGLLAAAITPRTAGWAGSWADGLITVNSSPDVLREVLGAYREGGGTGPACLQVHVAWAPTHDEALATAHHQWRTNVFGSHVLADLATPDQFDDVGRQVQPPGVDGPVVVEHDLGRLAERLVEMRDVGFDRLYLHHVGQDQRAWLDAAGTHLLPQLDVTAPEPLVGRVGPGTTARALAGRSRTSRLDVPVGG</sequence>
<name>A0A3N1HQE7_9ACTN</name>
<dbReference type="AlphaFoldDB" id="A0A3N1HQE7"/>
<proteinExistence type="predicted"/>
<dbReference type="InterPro" id="IPR019945">
    <property type="entry name" value="F420_G6P_DH-rel"/>
</dbReference>
<evidence type="ECO:0000313" key="3">
    <source>
        <dbReference type="EMBL" id="ROP44743.1"/>
    </source>
</evidence>
<dbReference type="NCBIfam" id="TIGR03885">
    <property type="entry name" value="flavin_revert"/>
    <property type="match status" value="1"/>
</dbReference>
<comment type="caution">
    <text evidence="3">The sequence shown here is derived from an EMBL/GenBank/DDBJ whole genome shotgun (WGS) entry which is preliminary data.</text>
</comment>
<dbReference type="PANTHER" id="PTHR43244">
    <property type="match status" value="1"/>
</dbReference>
<dbReference type="GO" id="GO:0016705">
    <property type="term" value="F:oxidoreductase activity, acting on paired donors, with incorporation or reduction of molecular oxygen"/>
    <property type="evidence" value="ECO:0007669"/>
    <property type="project" value="InterPro"/>
</dbReference>
<evidence type="ECO:0000313" key="4">
    <source>
        <dbReference type="Proteomes" id="UP000276232"/>
    </source>
</evidence>
<dbReference type="Gene3D" id="3.20.20.30">
    <property type="entry name" value="Luciferase-like domain"/>
    <property type="match status" value="1"/>
</dbReference>
<dbReference type="NCBIfam" id="TIGR03557">
    <property type="entry name" value="F420_G6P_family"/>
    <property type="match status" value="1"/>
</dbReference>
<feature type="domain" description="Luciferase-like" evidence="2">
    <location>
        <begin position="9"/>
        <end position="293"/>
    </location>
</feature>
<dbReference type="InterPro" id="IPR036661">
    <property type="entry name" value="Luciferase-like_sf"/>
</dbReference>
<dbReference type="OrthoDB" id="180193at2"/>
<dbReference type="InterPro" id="IPR011251">
    <property type="entry name" value="Luciferase-like_dom"/>
</dbReference>
<keyword evidence="4" id="KW-1185">Reference proteome</keyword>
<dbReference type="InterPro" id="IPR023907">
    <property type="entry name" value="Non-F420_Flavin_OxRdtase"/>
</dbReference>
<dbReference type="InterPro" id="IPR050564">
    <property type="entry name" value="F420-G6PD/mer"/>
</dbReference>
<reference evidence="3 4" key="1">
    <citation type="journal article" date="2015" name="Stand. Genomic Sci.">
        <title>Genomic Encyclopedia of Bacterial and Archaeal Type Strains, Phase III: the genomes of soil and plant-associated and newly described type strains.</title>
        <authorList>
            <person name="Whitman W.B."/>
            <person name="Woyke T."/>
            <person name="Klenk H.P."/>
            <person name="Zhou Y."/>
            <person name="Lilburn T.G."/>
            <person name="Beck B.J."/>
            <person name="De Vos P."/>
            <person name="Vandamme P."/>
            <person name="Eisen J.A."/>
            <person name="Garrity G."/>
            <person name="Hugenholtz P."/>
            <person name="Kyrpides N.C."/>
        </authorList>
    </citation>
    <scope>NUCLEOTIDE SEQUENCE [LARGE SCALE GENOMIC DNA]</scope>
    <source>
        <strain evidence="3 4">CECT 7306</strain>
    </source>
</reference>
<evidence type="ECO:0000259" key="2">
    <source>
        <dbReference type="Pfam" id="PF00296"/>
    </source>
</evidence>
<dbReference type="CDD" id="cd01097">
    <property type="entry name" value="Tetrahydromethanopterin_reductase"/>
    <property type="match status" value="1"/>
</dbReference>
<protein>
    <submittedName>
        <fullName evidence="3">Putative non-F420 flavinoid oxidoreductase</fullName>
    </submittedName>
</protein>
<dbReference type="PANTHER" id="PTHR43244:SF1">
    <property type="entry name" value="5,10-METHYLENETETRAHYDROMETHANOPTERIN REDUCTASE"/>
    <property type="match status" value="1"/>
</dbReference>
<dbReference type="RefSeq" id="WP_123378985.1">
    <property type="nucleotide sequence ID" value="NZ_RJKN01000002.1"/>
</dbReference>
<dbReference type="Proteomes" id="UP000276232">
    <property type="component" value="Unassembled WGS sequence"/>
</dbReference>
<dbReference type="SUPFAM" id="SSF51679">
    <property type="entry name" value="Bacterial luciferase-like"/>
    <property type="match status" value="1"/>
</dbReference>
<gene>
    <name evidence="3" type="ORF">EDC03_0871</name>
</gene>
<dbReference type="Pfam" id="PF00296">
    <property type="entry name" value="Bac_luciferase"/>
    <property type="match status" value="1"/>
</dbReference>
<keyword evidence="1" id="KW-0560">Oxidoreductase</keyword>
<evidence type="ECO:0000256" key="1">
    <source>
        <dbReference type="ARBA" id="ARBA00023002"/>
    </source>
</evidence>